<feature type="coiled-coil region" evidence="1">
    <location>
        <begin position="182"/>
        <end position="209"/>
    </location>
</feature>
<dbReference type="EMBL" id="JALLPJ020000766">
    <property type="protein sequence ID" value="KAL3783433.1"/>
    <property type="molecule type" value="Genomic_DNA"/>
</dbReference>
<proteinExistence type="predicted"/>
<evidence type="ECO:0000313" key="3">
    <source>
        <dbReference type="Proteomes" id="UP001530400"/>
    </source>
</evidence>
<dbReference type="AlphaFoldDB" id="A0ABD3P687"/>
<evidence type="ECO:0000313" key="2">
    <source>
        <dbReference type="EMBL" id="KAL3783433.1"/>
    </source>
</evidence>
<reference evidence="2 3" key="1">
    <citation type="submission" date="2024-10" db="EMBL/GenBank/DDBJ databases">
        <title>Updated reference genomes for cyclostephanoid diatoms.</title>
        <authorList>
            <person name="Roberts W.R."/>
            <person name="Alverson A.J."/>
        </authorList>
    </citation>
    <scope>NUCLEOTIDE SEQUENCE [LARGE SCALE GENOMIC DNA]</scope>
    <source>
        <strain evidence="2 3">AJA010-31</strain>
    </source>
</reference>
<accession>A0ABD3P687</accession>
<keyword evidence="3" id="KW-1185">Reference proteome</keyword>
<organism evidence="2 3">
    <name type="scientific">Cyclotella atomus</name>
    <dbReference type="NCBI Taxonomy" id="382360"/>
    <lineage>
        <taxon>Eukaryota</taxon>
        <taxon>Sar</taxon>
        <taxon>Stramenopiles</taxon>
        <taxon>Ochrophyta</taxon>
        <taxon>Bacillariophyta</taxon>
        <taxon>Coscinodiscophyceae</taxon>
        <taxon>Thalassiosirophycidae</taxon>
        <taxon>Stephanodiscales</taxon>
        <taxon>Stephanodiscaceae</taxon>
        <taxon>Cyclotella</taxon>
    </lineage>
</organism>
<sequence>MECGEMCNATINSTEAKRPQHELIQSPHLIIEDLRSRLSRRNAILDTIRKAYHRDVIAVKEHLIDLSSRGILPNNHDPYSFLSTVPSLDIRPALLLFAPQECELELHPCHLCGGQLEIIHRESSRIAQYKRAIELLQDKEKELRCQVVDVRVDVKDAQACRDEVIQNAKVERDVLWDQIKALKYELADRNALERELKETKQEKQLLEKQIELQKPLMEERERLLVEMTVVRQELDTMTQQFHAQVKENRSLQSEKEDLTHQLDSETQENEYLVQQLAASQEQCQKLEDTCAALTSSLSKSKEATIEAESCLHKAEEAIYELEFDLEQQKEDAESKISDLESKNAELTNTAAELDKTSRRLAEEAAKYRRRIDDTLLGAMRRGSIISVPKSGDAAFAKTDELIRELDIYRLKVATLSNLLLSCIRSAYENCLVQENILRDNRSGLHENKKMLHSAPPTNEKARMVLESLNTAQESDALEWASSFRNDADLRHVLGNLQNRLQMGQFSLGKCFEKVHKEAAVDMSKCQESHGKKIDEMTNRIWELEKLLTEAIKLNRWYEDKMRIMRDKHENAEQILEDTRCTLRKLRKDCHDNNSTTVKLRIDYDKLRPATEKLLQELAAAREEIISLNASLQDKQGDIEARDDAIQQLENLLESITHRYAENERMRIKNTHEIAVQAVVATKDMCCVADFLPTPLRTVTANDDDSKSKMSCDALIPGRIIQIQDNENWPMLHQTRTREKQLELKYPSRVNLNVKPPSSLNYRRAIDRL</sequence>
<dbReference type="Proteomes" id="UP001530400">
    <property type="component" value="Unassembled WGS sequence"/>
</dbReference>
<feature type="coiled-coil region" evidence="1">
    <location>
        <begin position="533"/>
        <end position="665"/>
    </location>
</feature>
<comment type="caution">
    <text evidence="2">The sequence shown here is derived from an EMBL/GenBank/DDBJ whole genome shotgun (WGS) entry which is preliminary data.</text>
</comment>
<evidence type="ECO:0000256" key="1">
    <source>
        <dbReference type="SAM" id="Coils"/>
    </source>
</evidence>
<protein>
    <submittedName>
        <fullName evidence="2">Uncharacterized protein</fullName>
    </submittedName>
</protein>
<feature type="coiled-coil region" evidence="1">
    <location>
        <begin position="248"/>
        <end position="370"/>
    </location>
</feature>
<feature type="coiled-coil region" evidence="1">
    <location>
        <begin position="119"/>
        <end position="146"/>
    </location>
</feature>
<name>A0ABD3P687_9STRA</name>
<keyword evidence="1" id="KW-0175">Coiled coil</keyword>
<gene>
    <name evidence="2" type="ORF">ACHAWO_011915</name>
</gene>